<proteinExistence type="predicted"/>
<protein>
    <submittedName>
        <fullName evidence="2">Uncharacterized protein</fullName>
    </submittedName>
</protein>
<comment type="caution">
    <text evidence="2">The sequence shown here is derived from an EMBL/GenBank/DDBJ whole genome shotgun (WGS) entry which is preliminary data.</text>
</comment>
<feature type="compositionally biased region" description="Polar residues" evidence="1">
    <location>
        <begin position="315"/>
        <end position="324"/>
    </location>
</feature>
<organism evidence="2 3">
    <name type="scientific">Gonium pectorale</name>
    <name type="common">Green alga</name>
    <dbReference type="NCBI Taxonomy" id="33097"/>
    <lineage>
        <taxon>Eukaryota</taxon>
        <taxon>Viridiplantae</taxon>
        <taxon>Chlorophyta</taxon>
        <taxon>core chlorophytes</taxon>
        <taxon>Chlorophyceae</taxon>
        <taxon>CS clade</taxon>
        <taxon>Chlamydomonadales</taxon>
        <taxon>Volvocaceae</taxon>
        <taxon>Gonium</taxon>
    </lineage>
</organism>
<evidence type="ECO:0000256" key="1">
    <source>
        <dbReference type="SAM" id="MobiDB-lite"/>
    </source>
</evidence>
<evidence type="ECO:0000313" key="3">
    <source>
        <dbReference type="Proteomes" id="UP000075714"/>
    </source>
</evidence>
<feature type="region of interest" description="Disordered" evidence="1">
    <location>
        <begin position="128"/>
        <end position="324"/>
    </location>
</feature>
<accession>A0A150GGU4</accession>
<feature type="compositionally biased region" description="Polar residues" evidence="1">
    <location>
        <begin position="178"/>
        <end position="191"/>
    </location>
</feature>
<gene>
    <name evidence="2" type="ORF">GPECTOR_23g130</name>
</gene>
<dbReference type="EMBL" id="LSYV01000024">
    <property type="protein sequence ID" value="KXZ49044.1"/>
    <property type="molecule type" value="Genomic_DNA"/>
</dbReference>
<name>A0A150GGU4_GONPE</name>
<dbReference type="AlphaFoldDB" id="A0A150GGU4"/>
<keyword evidence="3" id="KW-1185">Reference proteome</keyword>
<evidence type="ECO:0000313" key="2">
    <source>
        <dbReference type="EMBL" id="KXZ49044.1"/>
    </source>
</evidence>
<sequence length="324" mass="36485">MRSGWQRLRAEYCWKRKQTLEALTSSQLQSLEALVWEHEEQEKQHQHRAQLACNFEAQEGRQVPDSDSETWRRELSRQQFKEFVRTCKRQEKEVLQLERSLVRELQQRFVQFMQGRLEKPRQRTCQLGVAGSGTAATKEAEGPWRPDGSQASPKSPPSKRPLAAAEGELASAVRPSADQLTPRPTSPQCPSGQEKAETAPTGLLHRTSMVQPEPQAPRQPTATAPLPRPEPATAAPGAGMGQQPQQQQRPPTPIRIRLGVLTPTRPQEQRLQPPEDPPGSPGAPRQQQPDPRDRRGRQLEQVQIAHRGFAAHSRQPLQPLQVQQ</sequence>
<dbReference type="Proteomes" id="UP000075714">
    <property type="component" value="Unassembled WGS sequence"/>
</dbReference>
<feature type="compositionally biased region" description="Low complexity" evidence="1">
    <location>
        <begin position="211"/>
        <end position="249"/>
    </location>
</feature>
<reference evidence="3" key="1">
    <citation type="journal article" date="2016" name="Nat. Commun.">
        <title>The Gonium pectorale genome demonstrates co-option of cell cycle regulation during the evolution of multicellularity.</title>
        <authorList>
            <person name="Hanschen E.R."/>
            <person name="Marriage T.N."/>
            <person name="Ferris P.J."/>
            <person name="Hamaji T."/>
            <person name="Toyoda A."/>
            <person name="Fujiyama A."/>
            <person name="Neme R."/>
            <person name="Noguchi H."/>
            <person name="Minakuchi Y."/>
            <person name="Suzuki M."/>
            <person name="Kawai-Toyooka H."/>
            <person name="Smith D.R."/>
            <person name="Sparks H."/>
            <person name="Anderson J."/>
            <person name="Bakaric R."/>
            <person name="Luria V."/>
            <person name="Karger A."/>
            <person name="Kirschner M.W."/>
            <person name="Durand P.M."/>
            <person name="Michod R.E."/>
            <person name="Nozaki H."/>
            <person name="Olson B.J."/>
        </authorList>
    </citation>
    <scope>NUCLEOTIDE SEQUENCE [LARGE SCALE GENOMIC DNA]</scope>
    <source>
        <strain evidence="3">NIES-2863</strain>
    </source>
</reference>